<keyword evidence="2" id="KW-1133">Transmembrane helix</keyword>
<feature type="transmembrane region" description="Helical" evidence="2">
    <location>
        <begin position="150"/>
        <end position="168"/>
    </location>
</feature>
<dbReference type="InterPro" id="IPR051203">
    <property type="entry name" value="Polysaccharide_Synthase-Rel"/>
</dbReference>
<dbReference type="CDD" id="cd05237">
    <property type="entry name" value="UDP_invert_4-6DH_SDR_e"/>
    <property type="match status" value="1"/>
</dbReference>
<evidence type="ECO:0000313" key="4">
    <source>
        <dbReference type="EMBL" id="RPF26352.1"/>
    </source>
</evidence>
<feature type="transmembrane region" description="Helical" evidence="2">
    <location>
        <begin position="54"/>
        <end position="72"/>
    </location>
</feature>
<dbReference type="PANTHER" id="PTHR43318:SF1">
    <property type="entry name" value="POLYSACCHARIDE BIOSYNTHESIS PROTEIN EPSC-RELATED"/>
    <property type="match status" value="1"/>
</dbReference>
<evidence type="ECO:0000256" key="1">
    <source>
        <dbReference type="ARBA" id="ARBA00007430"/>
    </source>
</evidence>
<organism evidence="4 5">
    <name type="scientific">Georgenia muralis</name>
    <dbReference type="NCBI Taxonomy" id="154117"/>
    <lineage>
        <taxon>Bacteria</taxon>
        <taxon>Bacillati</taxon>
        <taxon>Actinomycetota</taxon>
        <taxon>Actinomycetes</taxon>
        <taxon>Micrococcales</taxon>
        <taxon>Bogoriellaceae</taxon>
        <taxon>Georgenia</taxon>
    </lineage>
</organism>
<keyword evidence="5" id="KW-1185">Reference proteome</keyword>
<proteinExistence type="inferred from homology"/>
<gene>
    <name evidence="4" type="ORF">EDD32_0791</name>
</gene>
<dbReference type="SMART" id="SM00822">
    <property type="entry name" value="PKS_KR"/>
    <property type="match status" value="1"/>
</dbReference>
<dbReference type="EMBL" id="RKRA01000001">
    <property type="protein sequence ID" value="RPF26352.1"/>
    <property type="molecule type" value="Genomic_DNA"/>
</dbReference>
<comment type="similarity">
    <text evidence="1">Belongs to the polysaccharide synthase family.</text>
</comment>
<name>A0A3N4ZKZ5_9MICO</name>
<keyword evidence="2" id="KW-0472">Membrane</keyword>
<sequence length="629" mass="66773">MSQPVPARPGHLLTRAWPRWLYLAGDALAWVVTLTVLTVARYDLSFARVNRPGLALAVGLVLLAHVGGSLVLRRRYRYASTDEVVALSVLTGAVAAALVLASALTEPRVLPLSVALAAPASALLAMLTLRWLYLRGRRWARRPPPDVRRTLVLGAGAGGAQAIAMMLGDVASTLRPVGLLDDDPRRRHLRMSGLRVLGTIADLPEVAAATRAQVAVLAIPSATSEQVARAADLAAEAGVTLKVLPPAAEILASRRAPGGHAPHVSALRALSLEDLLGRRPVDTDVDSIAGYLDGRTVLVTGAGGSIGSQLCREIARFSPARLVMTDRDESALHAVQLSVDGQAMLDSEDLVLGDLRTPGFVDRLVARHRPDIVFHAAALKHLTLTERFPEEAFLTNVAATATLLQACAAADVERFVHISTDKAADPASVLGFTKRLSERVTATVAAGLPGTSRYISVRFGNVLGSRGSALTTFAAQLEAGLPLTITDPAMTRYFMSAHEACQLVLQAGAIGRSGEVLVLDMGEPHNVEDLARRFAALHGYPAPEVVYTRVRSGEKLVEARLGEAEQDHRPVHPLISHVRAPLLDPDLLPAIAELRSDVLARPDGSVAAWLRRVALAPALAGAAGRRRTS</sequence>
<reference evidence="4 5" key="1">
    <citation type="submission" date="2018-11" db="EMBL/GenBank/DDBJ databases">
        <title>Sequencing the genomes of 1000 actinobacteria strains.</title>
        <authorList>
            <person name="Klenk H.-P."/>
        </authorList>
    </citation>
    <scope>NUCLEOTIDE SEQUENCE [LARGE SCALE GENOMIC DNA]</scope>
    <source>
        <strain evidence="4 5">DSM 14418</strain>
    </source>
</reference>
<protein>
    <submittedName>
        <fullName evidence="4">FlaA1/EpsC-like NDP-sugar epimerase</fullName>
    </submittedName>
</protein>
<dbReference type="Gene3D" id="3.40.50.720">
    <property type="entry name" value="NAD(P)-binding Rossmann-like Domain"/>
    <property type="match status" value="2"/>
</dbReference>
<evidence type="ECO:0000313" key="5">
    <source>
        <dbReference type="Proteomes" id="UP000280726"/>
    </source>
</evidence>
<comment type="caution">
    <text evidence="4">The sequence shown here is derived from an EMBL/GenBank/DDBJ whole genome shotgun (WGS) entry which is preliminary data.</text>
</comment>
<dbReference type="SUPFAM" id="SSF51735">
    <property type="entry name" value="NAD(P)-binding Rossmann-fold domains"/>
    <property type="match status" value="2"/>
</dbReference>
<dbReference type="InterPro" id="IPR057326">
    <property type="entry name" value="KR_dom"/>
</dbReference>
<feature type="transmembrane region" description="Helical" evidence="2">
    <location>
        <begin position="110"/>
        <end position="129"/>
    </location>
</feature>
<dbReference type="InterPro" id="IPR036291">
    <property type="entry name" value="NAD(P)-bd_dom_sf"/>
</dbReference>
<dbReference type="Pfam" id="PF13727">
    <property type="entry name" value="CoA_binding_3"/>
    <property type="match status" value="1"/>
</dbReference>
<feature type="domain" description="Ketoreductase" evidence="3">
    <location>
        <begin position="295"/>
        <end position="451"/>
    </location>
</feature>
<dbReference type="Pfam" id="PF02719">
    <property type="entry name" value="Polysacc_synt_2"/>
    <property type="match status" value="1"/>
</dbReference>
<dbReference type="AlphaFoldDB" id="A0A3N4ZKZ5"/>
<feature type="transmembrane region" description="Helical" evidence="2">
    <location>
        <begin position="20"/>
        <end position="42"/>
    </location>
</feature>
<evidence type="ECO:0000256" key="2">
    <source>
        <dbReference type="SAM" id="Phobius"/>
    </source>
</evidence>
<dbReference type="PANTHER" id="PTHR43318">
    <property type="entry name" value="UDP-N-ACETYLGLUCOSAMINE 4,6-DEHYDRATASE"/>
    <property type="match status" value="1"/>
</dbReference>
<dbReference type="Proteomes" id="UP000280726">
    <property type="component" value="Unassembled WGS sequence"/>
</dbReference>
<accession>A0A3N4ZKZ5</accession>
<keyword evidence="2" id="KW-0812">Transmembrane</keyword>
<evidence type="ECO:0000259" key="3">
    <source>
        <dbReference type="SMART" id="SM00822"/>
    </source>
</evidence>
<dbReference type="InterPro" id="IPR003869">
    <property type="entry name" value="Polysac_CapD-like"/>
</dbReference>
<dbReference type="RefSeq" id="WP_211338715.1">
    <property type="nucleotide sequence ID" value="NZ_RKRA01000001.1"/>
</dbReference>
<feature type="transmembrane region" description="Helical" evidence="2">
    <location>
        <begin position="84"/>
        <end position="104"/>
    </location>
</feature>